<dbReference type="Proteomes" id="UP000054166">
    <property type="component" value="Unassembled WGS sequence"/>
</dbReference>
<protein>
    <recommendedName>
        <fullName evidence="6">Elongation factor Ts, mitochondrial</fullName>
        <shortName evidence="6">EF-Ts</shortName>
        <shortName evidence="6">EF-TsMt</shortName>
    </recommendedName>
</protein>
<dbReference type="PANTHER" id="PTHR11741">
    <property type="entry name" value="ELONGATION FACTOR TS"/>
    <property type="match status" value="1"/>
</dbReference>
<feature type="domain" description="Translation elongation factor EFTs/EF1B dimerisation" evidence="7">
    <location>
        <begin position="110"/>
        <end position="242"/>
    </location>
</feature>
<accession>A0A0C3FCK3</accession>
<dbReference type="CDD" id="cd14275">
    <property type="entry name" value="UBA_EF-Ts"/>
    <property type="match status" value="1"/>
</dbReference>
<evidence type="ECO:0000256" key="1">
    <source>
        <dbReference type="ARBA" id="ARBA00005532"/>
    </source>
</evidence>
<dbReference type="InterPro" id="IPR014039">
    <property type="entry name" value="Transl_elong_EFTs/EF1B_dimer"/>
</dbReference>
<name>A0A0C3FCK3_PILCF</name>
<dbReference type="InParanoid" id="A0A0C3FCK3"/>
<dbReference type="Pfam" id="PF00889">
    <property type="entry name" value="EF_TS"/>
    <property type="match status" value="1"/>
</dbReference>
<gene>
    <name evidence="6" type="primary">TSF1</name>
    <name evidence="8" type="ORF">PILCRDRAFT_820777</name>
</gene>
<keyword evidence="9" id="KW-1185">Reference proteome</keyword>
<dbReference type="FunCoup" id="A0A0C3FCK3">
    <property type="interactions" value="289"/>
</dbReference>
<dbReference type="InterPro" id="IPR018101">
    <property type="entry name" value="Transl_elong_Ts_CS"/>
</dbReference>
<dbReference type="EMBL" id="KN832995">
    <property type="protein sequence ID" value="KIM82370.1"/>
    <property type="molecule type" value="Genomic_DNA"/>
</dbReference>
<reference evidence="9" key="2">
    <citation type="submission" date="2015-01" db="EMBL/GenBank/DDBJ databases">
        <title>Evolutionary Origins and Diversification of the Mycorrhizal Mutualists.</title>
        <authorList>
            <consortium name="DOE Joint Genome Institute"/>
            <consortium name="Mycorrhizal Genomics Consortium"/>
            <person name="Kohler A."/>
            <person name="Kuo A."/>
            <person name="Nagy L.G."/>
            <person name="Floudas D."/>
            <person name="Copeland A."/>
            <person name="Barry K.W."/>
            <person name="Cichocki N."/>
            <person name="Veneault-Fourrey C."/>
            <person name="LaButti K."/>
            <person name="Lindquist E.A."/>
            <person name="Lipzen A."/>
            <person name="Lundell T."/>
            <person name="Morin E."/>
            <person name="Murat C."/>
            <person name="Riley R."/>
            <person name="Ohm R."/>
            <person name="Sun H."/>
            <person name="Tunlid A."/>
            <person name="Henrissat B."/>
            <person name="Grigoriev I.V."/>
            <person name="Hibbett D.S."/>
            <person name="Martin F."/>
        </authorList>
    </citation>
    <scope>NUCLEOTIDE SEQUENCE [LARGE SCALE GENOMIC DNA]</scope>
    <source>
        <strain evidence="9">F 1598</strain>
    </source>
</reference>
<dbReference type="SUPFAM" id="SSF46934">
    <property type="entry name" value="UBA-like"/>
    <property type="match status" value="1"/>
</dbReference>
<evidence type="ECO:0000256" key="4">
    <source>
        <dbReference type="ARBA" id="ARBA00022946"/>
    </source>
</evidence>
<dbReference type="AlphaFoldDB" id="A0A0C3FCK3"/>
<dbReference type="Gene3D" id="1.10.8.10">
    <property type="entry name" value="DNA helicase RuvA subunit, C-terminal domain"/>
    <property type="match status" value="1"/>
</dbReference>
<dbReference type="OrthoDB" id="277235at2759"/>
<evidence type="ECO:0000313" key="9">
    <source>
        <dbReference type="Proteomes" id="UP000054166"/>
    </source>
</evidence>
<reference evidence="8 9" key="1">
    <citation type="submission" date="2014-04" db="EMBL/GenBank/DDBJ databases">
        <authorList>
            <consortium name="DOE Joint Genome Institute"/>
            <person name="Kuo A."/>
            <person name="Tarkka M."/>
            <person name="Buscot F."/>
            <person name="Kohler A."/>
            <person name="Nagy L.G."/>
            <person name="Floudas D."/>
            <person name="Copeland A."/>
            <person name="Barry K.W."/>
            <person name="Cichocki N."/>
            <person name="Veneault-Fourrey C."/>
            <person name="LaButti K."/>
            <person name="Lindquist E.A."/>
            <person name="Lipzen A."/>
            <person name="Lundell T."/>
            <person name="Morin E."/>
            <person name="Murat C."/>
            <person name="Sun H."/>
            <person name="Tunlid A."/>
            <person name="Henrissat B."/>
            <person name="Grigoriev I.V."/>
            <person name="Hibbett D.S."/>
            <person name="Martin F."/>
            <person name="Nordberg H.P."/>
            <person name="Cantor M.N."/>
            <person name="Hua S.X."/>
        </authorList>
    </citation>
    <scope>NUCLEOTIDE SEQUENCE [LARGE SCALE GENOMIC DNA]</scope>
    <source>
        <strain evidence="8 9">F 1598</strain>
    </source>
</reference>
<dbReference type="STRING" id="765440.A0A0C3FCK3"/>
<dbReference type="Gene3D" id="3.30.479.20">
    <property type="entry name" value="Elongation factor Ts, dimerisation domain"/>
    <property type="match status" value="2"/>
</dbReference>
<dbReference type="PANTHER" id="PTHR11741:SF0">
    <property type="entry name" value="ELONGATION FACTOR TS, MITOCHONDRIAL"/>
    <property type="match status" value="1"/>
</dbReference>
<dbReference type="GO" id="GO:0070125">
    <property type="term" value="P:mitochondrial translational elongation"/>
    <property type="evidence" value="ECO:0007669"/>
    <property type="project" value="TreeGrafter"/>
</dbReference>
<evidence type="ECO:0000256" key="6">
    <source>
        <dbReference type="HAMAP-Rule" id="MF_03135"/>
    </source>
</evidence>
<comment type="function">
    <text evidence="6">Associates with the EF-Tu.GDP complex and induces the exchange of GDP to GTP. It remains bound to the aminoacyl-tRNA.EF-Tu.GTP complex up to the GTP hydrolysis stage on the ribosome.</text>
</comment>
<sequence>MFRLCSHIRRPRISPCKFYSTQPDKPSIQLVAELRKRTEVSISKAHEALIATNNDVTAALDWVQKDLAISGVKKVAKVEGRETKEGVISTSILSRGIGSDEAYGPGPRAGMIELNCETDFVARNELFGNLAADIAASAAVLAAPLDAEKLPEFGPFPLDLLHDLPLISHFDVEAEPTRSVGDGIRDTIAKLGENISLRRATALSQPPEDRNDRGVRVGSYIHGSVNNSRNGRIAALVSLMIRSLRLPKILSSTDFRKDLETMERALAQQIVGFDTRSVMYFGHVEGQERDPLVLYDQPFMMYPGNEAGQVVELVLQQWAVERGMVTSMDDPEQITAASALFVVDFEKWTVGESVIEPDFVSE</sequence>
<dbReference type="GO" id="GO:0003746">
    <property type="term" value="F:translation elongation factor activity"/>
    <property type="evidence" value="ECO:0007669"/>
    <property type="project" value="UniProtKB-UniRule"/>
</dbReference>
<dbReference type="InterPro" id="IPR009060">
    <property type="entry name" value="UBA-like_sf"/>
</dbReference>
<dbReference type="HOGENOM" id="CLU_047155_4_1_1"/>
<proteinExistence type="inferred from homology"/>
<dbReference type="PROSITE" id="PS01127">
    <property type="entry name" value="EF_TS_2"/>
    <property type="match status" value="1"/>
</dbReference>
<keyword evidence="5 6" id="KW-0496">Mitochondrion</keyword>
<organism evidence="8 9">
    <name type="scientific">Piloderma croceum (strain F 1598)</name>
    <dbReference type="NCBI Taxonomy" id="765440"/>
    <lineage>
        <taxon>Eukaryota</taxon>
        <taxon>Fungi</taxon>
        <taxon>Dikarya</taxon>
        <taxon>Basidiomycota</taxon>
        <taxon>Agaricomycotina</taxon>
        <taxon>Agaricomycetes</taxon>
        <taxon>Agaricomycetidae</taxon>
        <taxon>Atheliales</taxon>
        <taxon>Atheliaceae</taxon>
        <taxon>Piloderma</taxon>
    </lineage>
</organism>
<dbReference type="SUPFAM" id="SSF54713">
    <property type="entry name" value="Elongation factor Ts (EF-Ts), dimerisation domain"/>
    <property type="match status" value="2"/>
</dbReference>
<keyword evidence="4" id="KW-0809">Transit peptide</keyword>
<dbReference type="InterPro" id="IPR036402">
    <property type="entry name" value="EF-Ts_dimer_sf"/>
</dbReference>
<evidence type="ECO:0000256" key="2">
    <source>
        <dbReference type="ARBA" id="ARBA00022768"/>
    </source>
</evidence>
<keyword evidence="3 6" id="KW-0648">Protein biosynthesis</keyword>
<dbReference type="GO" id="GO:0005739">
    <property type="term" value="C:mitochondrion"/>
    <property type="evidence" value="ECO:0007669"/>
    <property type="project" value="UniProtKB-SubCell"/>
</dbReference>
<comment type="subcellular location">
    <subcellularLocation>
        <location evidence="6">Mitochondrion</location>
    </subcellularLocation>
</comment>
<evidence type="ECO:0000259" key="7">
    <source>
        <dbReference type="Pfam" id="PF00889"/>
    </source>
</evidence>
<keyword evidence="2 6" id="KW-0251">Elongation factor</keyword>
<dbReference type="HAMAP" id="MF_00050">
    <property type="entry name" value="EF_Ts"/>
    <property type="match status" value="1"/>
</dbReference>
<evidence type="ECO:0000256" key="3">
    <source>
        <dbReference type="ARBA" id="ARBA00022917"/>
    </source>
</evidence>
<evidence type="ECO:0000256" key="5">
    <source>
        <dbReference type="ARBA" id="ARBA00023128"/>
    </source>
</evidence>
<evidence type="ECO:0000313" key="8">
    <source>
        <dbReference type="EMBL" id="KIM82370.1"/>
    </source>
</evidence>
<comment type="similarity">
    <text evidence="1 6">Belongs to the EF-Ts family.</text>
</comment>
<dbReference type="InterPro" id="IPR001816">
    <property type="entry name" value="Transl_elong_EFTs/EF1B"/>
</dbReference>